<name>A0ACC3A6F8_9EURO</name>
<reference evidence="1" key="1">
    <citation type="submission" date="2022-10" db="EMBL/GenBank/DDBJ databases">
        <title>Culturing micro-colonial fungi from biological soil crusts in the Mojave desert and describing Neophaeococcomyces mojavensis, and introducing the new genera and species Taxawa tesnikishii.</title>
        <authorList>
            <person name="Kurbessoian T."/>
            <person name="Stajich J.E."/>
        </authorList>
    </citation>
    <scope>NUCLEOTIDE SEQUENCE</scope>
    <source>
        <strain evidence="1">JES_112</strain>
    </source>
</reference>
<comment type="caution">
    <text evidence="1">The sequence shown here is derived from an EMBL/GenBank/DDBJ whole genome shotgun (WGS) entry which is preliminary data.</text>
</comment>
<organism evidence="1 2">
    <name type="scientific">Neophaeococcomyces mojaviensis</name>
    <dbReference type="NCBI Taxonomy" id="3383035"/>
    <lineage>
        <taxon>Eukaryota</taxon>
        <taxon>Fungi</taxon>
        <taxon>Dikarya</taxon>
        <taxon>Ascomycota</taxon>
        <taxon>Pezizomycotina</taxon>
        <taxon>Eurotiomycetes</taxon>
        <taxon>Chaetothyriomycetidae</taxon>
        <taxon>Chaetothyriales</taxon>
        <taxon>Chaetothyriales incertae sedis</taxon>
        <taxon>Neophaeococcomyces</taxon>
    </lineage>
</organism>
<protein>
    <submittedName>
        <fullName evidence="1">Uncharacterized protein</fullName>
    </submittedName>
</protein>
<keyword evidence="2" id="KW-1185">Reference proteome</keyword>
<sequence length="438" mass="49438">MPSDGGQGLKGPDLQVERRQHDVTKIASDVRYKANSKSTTDAKGARTITNNQTTKQRHNHQLPPEVGLNAKPLLSKLHKRKRGDSAPVPTPSVPAELAQPSELTFYPAYCHSASPTWFTWVKLTAHDIHNKIQEREGYQHVFQTEYAQDHSRSRMLFYLNHPIQFVQVIGVVVNLEEFFEKFWLFTVDDSSGATIDIVCRKAGVKKEQGMQSWNGTANIIEHADKVEADEAEKEAAELSRQVEAVKIGTVLQIKGTITLFQRYKATNAVNGLNNLDRAASASVAHVHDDIHADQSTRQISLSRLSIVHSTTEEMSLIEARANFHRFVLSNPWALTQKEVQKLHRKALGDAEHERSKVKRHREKGTKSKKQEEQDADQIQAEYEEEDRLRSHEANLAKQAGEWLKILRQQQQELKNTTIMNGSPVALDEKSALLRAAFG</sequence>
<gene>
    <name evidence="1" type="ORF">H2198_005194</name>
</gene>
<accession>A0ACC3A6F8</accession>
<dbReference type="EMBL" id="JAPDRQ010000083">
    <property type="protein sequence ID" value="KAJ9656138.1"/>
    <property type="molecule type" value="Genomic_DNA"/>
</dbReference>
<proteinExistence type="predicted"/>
<dbReference type="Proteomes" id="UP001172386">
    <property type="component" value="Unassembled WGS sequence"/>
</dbReference>
<evidence type="ECO:0000313" key="2">
    <source>
        <dbReference type="Proteomes" id="UP001172386"/>
    </source>
</evidence>
<evidence type="ECO:0000313" key="1">
    <source>
        <dbReference type="EMBL" id="KAJ9656138.1"/>
    </source>
</evidence>